<sequence length="147" mass="16458">MYPASDTNTSGSVTYTITARILKCITESTTLLMKRVYRTTMRNESTNESLTVVCQIALGRSYSAKLRADGRMYHGHLQSLQGPFVPFIYGLYTGYSYYDGEAAVLVTEDCGVSVDRGPYSIVEFPLYFRKSLLNGFTRSSSRARRGL</sequence>
<keyword evidence="2" id="KW-1185">Reference proteome</keyword>
<comment type="caution">
    <text evidence="1">The sequence shown here is derived from an EMBL/GenBank/DDBJ whole genome shotgun (WGS) entry which is preliminary data.</text>
</comment>
<protein>
    <submittedName>
        <fullName evidence="1">Uncharacterized protein</fullName>
    </submittedName>
</protein>
<gene>
    <name evidence="1" type="ORF">ONZ51_g1691</name>
</gene>
<reference evidence="1" key="1">
    <citation type="submission" date="2022-11" db="EMBL/GenBank/DDBJ databases">
        <title>Genome Sequence of Cubamyces cubensis.</title>
        <authorList>
            <person name="Buettner E."/>
        </authorList>
    </citation>
    <scope>NUCLEOTIDE SEQUENCE</scope>
    <source>
        <strain evidence="1">MPL-01</strain>
    </source>
</reference>
<dbReference type="Proteomes" id="UP001215151">
    <property type="component" value="Unassembled WGS sequence"/>
</dbReference>
<name>A0AAD7XFJ3_9APHY</name>
<proteinExistence type="predicted"/>
<evidence type="ECO:0000313" key="2">
    <source>
        <dbReference type="Proteomes" id="UP001215151"/>
    </source>
</evidence>
<accession>A0AAD7XFJ3</accession>
<dbReference type="AlphaFoldDB" id="A0AAD7XFJ3"/>
<evidence type="ECO:0000313" key="1">
    <source>
        <dbReference type="EMBL" id="KAJ8495423.1"/>
    </source>
</evidence>
<organism evidence="1 2">
    <name type="scientific">Trametes cubensis</name>
    <dbReference type="NCBI Taxonomy" id="1111947"/>
    <lineage>
        <taxon>Eukaryota</taxon>
        <taxon>Fungi</taxon>
        <taxon>Dikarya</taxon>
        <taxon>Basidiomycota</taxon>
        <taxon>Agaricomycotina</taxon>
        <taxon>Agaricomycetes</taxon>
        <taxon>Polyporales</taxon>
        <taxon>Polyporaceae</taxon>
        <taxon>Trametes</taxon>
    </lineage>
</organism>
<dbReference type="EMBL" id="JAPEVG010000024">
    <property type="protein sequence ID" value="KAJ8495423.1"/>
    <property type="molecule type" value="Genomic_DNA"/>
</dbReference>